<organism evidence="2 3">
    <name type="scientific">Flavobacterium ginsengisoli</name>
    <dbReference type="NCBI Taxonomy" id="871694"/>
    <lineage>
        <taxon>Bacteria</taxon>
        <taxon>Pseudomonadati</taxon>
        <taxon>Bacteroidota</taxon>
        <taxon>Flavobacteriia</taxon>
        <taxon>Flavobacteriales</taxon>
        <taxon>Flavobacteriaceae</taxon>
        <taxon>Flavobacterium</taxon>
    </lineage>
</organism>
<keyword evidence="1" id="KW-0812">Transmembrane</keyword>
<evidence type="ECO:0000256" key="1">
    <source>
        <dbReference type="SAM" id="Phobius"/>
    </source>
</evidence>
<dbReference type="RefSeq" id="WP_345160507.1">
    <property type="nucleotide sequence ID" value="NZ_BAABDT010000007.1"/>
</dbReference>
<sequence>MKKLKKSNLEKINGGVVACGWVGILAVATYAYPGGGLIASASGLNGQIGRCWNS</sequence>
<reference evidence="3" key="1">
    <citation type="journal article" date="2019" name="Int. J. Syst. Evol. Microbiol.">
        <title>The Global Catalogue of Microorganisms (GCM) 10K type strain sequencing project: providing services to taxonomists for standard genome sequencing and annotation.</title>
        <authorList>
            <consortium name="The Broad Institute Genomics Platform"/>
            <consortium name="The Broad Institute Genome Sequencing Center for Infectious Disease"/>
            <person name="Wu L."/>
            <person name="Ma J."/>
        </authorList>
    </citation>
    <scope>NUCLEOTIDE SEQUENCE [LARGE SCALE GENOMIC DNA]</scope>
    <source>
        <strain evidence="3">JCM 17336</strain>
    </source>
</reference>
<proteinExistence type="predicted"/>
<keyword evidence="1" id="KW-0472">Membrane</keyword>
<evidence type="ECO:0000313" key="3">
    <source>
        <dbReference type="Proteomes" id="UP001501367"/>
    </source>
</evidence>
<evidence type="ECO:0008006" key="4">
    <source>
        <dbReference type="Google" id="ProtNLM"/>
    </source>
</evidence>
<keyword evidence="1" id="KW-1133">Transmembrane helix</keyword>
<evidence type="ECO:0000313" key="2">
    <source>
        <dbReference type="EMBL" id="GAA3753697.1"/>
    </source>
</evidence>
<protein>
    <recommendedName>
        <fullName evidence="4">Bacteriocin</fullName>
    </recommendedName>
</protein>
<gene>
    <name evidence="2" type="ORF">GCM10022422_44600</name>
</gene>
<dbReference type="Proteomes" id="UP001501367">
    <property type="component" value="Unassembled WGS sequence"/>
</dbReference>
<dbReference type="EMBL" id="BAABDT010000007">
    <property type="protein sequence ID" value="GAA3753697.1"/>
    <property type="molecule type" value="Genomic_DNA"/>
</dbReference>
<name>A0ABP7G1B7_9FLAO</name>
<accession>A0ABP7G1B7</accession>
<feature type="transmembrane region" description="Helical" evidence="1">
    <location>
        <begin position="12"/>
        <end position="32"/>
    </location>
</feature>
<keyword evidence="3" id="KW-1185">Reference proteome</keyword>
<comment type="caution">
    <text evidence="2">The sequence shown here is derived from an EMBL/GenBank/DDBJ whole genome shotgun (WGS) entry which is preliminary data.</text>
</comment>